<feature type="region of interest" description="Disordered" evidence="1">
    <location>
        <begin position="55"/>
        <end position="202"/>
    </location>
</feature>
<reference evidence="2" key="1">
    <citation type="journal article" date="2023" name="Mol. Phylogenet. Evol.">
        <title>Genome-scale phylogeny and comparative genomics of the fungal order Sordariales.</title>
        <authorList>
            <person name="Hensen N."/>
            <person name="Bonometti L."/>
            <person name="Westerberg I."/>
            <person name="Brannstrom I.O."/>
            <person name="Guillou S."/>
            <person name="Cros-Aarteil S."/>
            <person name="Calhoun S."/>
            <person name="Haridas S."/>
            <person name="Kuo A."/>
            <person name="Mondo S."/>
            <person name="Pangilinan J."/>
            <person name="Riley R."/>
            <person name="LaButti K."/>
            <person name="Andreopoulos B."/>
            <person name="Lipzen A."/>
            <person name="Chen C."/>
            <person name="Yan M."/>
            <person name="Daum C."/>
            <person name="Ng V."/>
            <person name="Clum A."/>
            <person name="Steindorff A."/>
            <person name="Ohm R.A."/>
            <person name="Martin F."/>
            <person name="Silar P."/>
            <person name="Natvig D.O."/>
            <person name="Lalanne C."/>
            <person name="Gautier V."/>
            <person name="Ament-Velasquez S.L."/>
            <person name="Kruys A."/>
            <person name="Hutchinson M.I."/>
            <person name="Powell A.J."/>
            <person name="Barry K."/>
            <person name="Miller A.N."/>
            <person name="Grigoriev I.V."/>
            <person name="Debuchy R."/>
            <person name="Gladieux P."/>
            <person name="Hiltunen Thoren M."/>
            <person name="Johannesson H."/>
        </authorList>
    </citation>
    <scope>NUCLEOTIDE SEQUENCE</scope>
    <source>
        <strain evidence="2">CBS 359.72</strain>
    </source>
</reference>
<dbReference type="EMBL" id="MU857721">
    <property type="protein sequence ID" value="KAK4244852.1"/>
    <property type="molecule type" value="Genomic_DNA"/>
</dbReference>
<keyword evidence="3" id="KW-1185">Reference proteome</keyword>
<feature type="compositionally biased region" description="Low complexity" evidence="1">
    <location>
        <begin position="55"/>
        <end position="64"/>
    </location>
</feature>
<proteinExistence type="predicted"/>
<dbReference type="Proteomes" id="UP001303647">
    <property type="component" value="Unassembled WGS sequence"/>
</dbReference>
<dbReference type="AlphaFoldDB" id="A0AAN7CPF2"/>
<feature type="compositionally biased region" description="Basic and acidic residues" evidence="1">
    <location>
        <begin position="115"/>
        <end position="124"/>
    </location>
</feature>
<accession>A0AAN7CPF2</accession>
<sequence>MATAIWQPSPIPSAKCSATTIKVAMATGLRSSLVLFRDLHLLGTQTLAQGVLQQSPVLPSSPSSIHYRPTDLEANNSEMGNLFSKEKRRSKHGRRGYSPIEDNGRYPQESLSGRSKIDPRDAFPQKDWYQGQIQQQRQLEQYKQRPRQGDQSRRQQHQPQPRPPQHAPYQPQRQQNLKHQELQQQQQQQQQAQKRRQQQPQDILPEYELVQVSCLYHKDDPMSCPFVPDLNSNMANRFAYRDPANDGRQCRKWKLAVDFCSLAALRSGKQAADLLTATMGDRTYGDPYSEGNDMARRGKKKFGGRFASSQEQRAPFSIEELLNELERLGARYEEKSF</sequence>
<feature type="compositionally biased region" description="Low complexity" evidence="1">
    <location>
        <begin position="130"/>
        <end position="139"/>
    </location>
</feature>
<feature type="compositionally biased region" description="Low complexity" evidence="1">
    <location>
        <begin position="167"/>
        <end position="192"/>
    </location>
</feature>
<protein>
    <submittedName>
        <fullName evidence="2">Uncharacterized protein</fullName>
    </submittedName>
</protein>
<feature type="compositionally biased region" description="Basic residues" evidence="1">
    <location>
        <begin position="86"/>
        <end position="95"/>
    </location>
</feature>
<evidence type="ECO:0000313" key="2">
    <source>
        <dbReference type="EMBL" id="KAK4244852.1"/>
    </source>
</evidence>
<organism evidence="2 3">
    <name type="scientific">Corynascus novoguineensis</name>
    <dbReference type="NCBI Taxonomy" id="1126955"/>
    <lineage>
        <taxon>Eukaryota</taxon>
        <taxon>Fungi</taxon>
        <taxon>Dikarya</taxon>
        <taxon>Ascomycota</taxon>
        <taxon>Pezizomycotina</taxon>
        <taxon>Sordariomycetes</taxon>
        <taxon>Sordariomycetidae</taxon>
        <taxon>Sordariales</taxon>
        <taxon>Chaetomiaceae</taxon>
        <taxon>Corynascus</taxon>
    </lineage>
</organism>
<name>A0AAN7CPF2_9PEZI</name>
<comment type="caution">
    <text evidence="2">The sequence shown here is derived from an EMBL/GenBank/DDBJ whole genome shotgun (WGS) entry which is preliminary data.</text>
</comment>
<feature type="compositionally biased region" description="Basic and acidic residues" evidence="1">
    <location>
        <begin position="140"/>
        <end position="153"/>
    </location>
</feature>
<evidence type="ECO:0000256" key="1">
    <source>
        <dbReference type="SAM" id="MobiDB-lite"/>
    </source>
</evidence>
<evidence type="ECO:0000313" key="3">
    <source>
        <dbReference type="Proteomes" id="UP001303647"/>
    </source>
</evidence>
<gene>
    <name evidence="2" type="ORF">C7999DRAFT_16902</name>
</gene>
<reference evidence="2" key="2">
    <citation type="submission" date="2023-05" db="EMBL/GenBank/DDBJ databases">
        <authorList>
            <consortium name="Lawrence Berkeley National Laboratory"/>
            <person name="Steindorff A."/>
            <person name="Hensen N."/>
            <person name="Bonometti L."/>
            <person name="Westerberg I."/>
            <person name="Brannstrom I.O."/>
            <person name="Guillou S."/>
            <person name="Cros-Aarteil S."/>
            <person name="Calhoun S."/>
            <person name="Haridas S."/>
            <person name="Kuo A."/>
            <person name="Mondo S."/>
            <person name="Pangilinan J."/>
            <person name="Riley R."/>
            <person name="Labutti K."/>
            <person name="Andreopoulos B."/>
            <person name="Lipzen A."/>
            <person name="Chen C."/>
            <person name="Yanf M."/>
            <person name="Daum C."/>
            <person name="Ng V."/>
            <person name="Clum A."/>
            <person name="Ohm R."/>
            <person name="Martin F."/>
            <person name="Silar P."/>
            <person name="Natvig D."/>
            <person name="Lalanne C."/>
            <person name="Gautier V."/>
            <person name="Ament-Velasquez S.L."/>
            <person name="Kruys A."/>
            <person name="Hutchinson M.I."/>
            <person name="Powell A.J."/>
            <person name="Barry K."/>
            <person name="Miller A.N."/>
            <person name="Grigoriev I.V."/>
            <person name="Debuchy R."/>
            <person name="Gladieux P."/>
            <person name="Thoren M.H."/>
            <person name="Johannesson H."/>
        </authorList>
    </citation>
    <scope>NUCLEOTIDE SEQUENCE</scope>
    <source>
        <strain evidence="2">CBS 359.72</strain>
    </source>
</reference>